<keyword evidence="2" id="KW-0413">Isomerase</keyword>
<dbReference type="EMBL" id="DAATVL010000084">
    <property type="protein sequence ID" value="HAF0292607.1"/>
    <property type="molecule type" value="Genomic_DNA"/>
</dbReference>
<dbReference type="SUPFAM" id="SSF52096">
    <property type="entry name" value="ClpP/crotonase"/>
    <property type="match status" value="1"/>
</dbReference>
<evidence type="ECO:0000313" key="2">
    <source>
        <dbReference type="EMBL" id="HAF0292607.1"/>
    </source>
</evidence>
<reference evidence="2" key="1">
    <citation type="journal article" date="2018" name="Genome Biol.">
        <title>SKESA: strategic k-mer extension for scrupulous assemblies.</title>
        <authorList>
            <person name="Souvorov A."/>
            <person name="Agarwala R."/>
            <person name="Lipman D.J."/>
        </authorList>
    </citation>
    <scope>NUCLEOTIDE SEQUENCE</scope>
    <source>
        <strain evidence="2">N26921</strain>
    </source>
</reference>
<dbReference type="Gene3D" id="3.90.226.10">
    <property type="entry name" value="2-enoyl-CoA Hydratase, Chain A, domain 1"/>
    <property type="match status" value="1"/>
</dbReference>
<gene>
    <name evidence="2" type="ORF">G9C53_005013</name>
</gene>
<sequence length="80" mass="8952">MKPYILSNHNGVLLFTINRPDRRNAINFEVMDGLEHALELAHEKEVKFFAILGAGDQAFCSGGDLSAFHLLKTEKEAYGM</sequence>
<dbReference type="InterPro" id="IPR045004">
    <property type="entry name" value="ECH_dom"/>
</dbReference>
<name>A0A740TTB8_SALTM</name>
<dbReference type="CDD" id="cd06558">
    <property type="entry name" value="crotonase-like"/>
    <property type="match status" value="1"/>
</dbReference>
<evidence type="ECO:0000259" key="1">
    <source>
        <dbReference type="Pfam" id="PF16113"/>
    </source>
</evidence>
<dbReference type="Pfam" id="PF16113">
    <property type="entry name" value="ECH_2"/>
    <property type="match status" value="1"/>
</dbReference>
<comment type="caution">
    <text evidence="2">The sequence shown here is derived from an EMBL/GenBank/DDBJ whole genome shotgun (WGS) entry which is preliminary data.</text>
</comment>
<dbReference type="GO" id="GO:0016853">
    <property type="term" value="F:isomerase activity"/>
    <property type="evidence" value="ECO:0007669"/>
    <property type="project" value="UniProtKB-KW"/>
</dbReference>
<organism evidence="2">
    <name type="scientific">Salmonella enterica subsp. enterica serovar Typhimurium var. 5-</name>
    <dbReference type="NCBI Taxonomy" id="1620419"/>
    <lineage>
        <taxon>Bacteria</taxon>
        <taxon>Pseudomonadati</taxon>
        <taxon>Pseudomonadota</taxon>
        <taxon>Gammaproteobacteria</taxon>
        <taxon>Enterobacterales</taxon>
        <taxon>Enterobacteriaceae</taxon>
        <taxon>Salmonella</taxon>
    </lineage>
</organism>
<protein>
    <submittedName>
        <fullName evidence="2">Enoyl-CoA hydratase/isomerase family protein</fullName>
    </submittedName>
</protein>
<dbReference type="InterPro" id="IPR029045">
    <property type="entry name" value="ClpP/crotonase-like_dom_sf"/>
</dbReference>
<accession>A0A740TTB8</accession>
<dbReference type="AlphaFoldDB" id="A0A740TTB8"/>
<feature type="non-terminal residue" evidence="2">
    <location>
        <position position="80"/>
    </location>
</feature>
<proteinExistence type="predicted"/>
<reference evidence="2" key="2">
    <citation type="submission" date="2018-07" db="EMBL/GenBank/DDBJ databases">
        <authorList>
            <consortium name="NCBI Pathogen Detection Project"/>
        </authorList>
    </citation>
    <scope>NUCLEOTIDE SEQUENCE</scope>
    <source>
        <strain evidence="2">N26921</strain>
    </source>
</reference>
<feature type="domain" description="Enoyl-CoA hydratase/isomerase" evidence="1">
    <location>
        <begin position="14"/>
        <end position="75"/>
    </location>
</feature>